<comment type="caution">
    <text evidence="2">The sequence shown here is derived from an EMBL/GenBank/DDBJ whole genome shotgun (WGS) entry which is preliminary data.</text>
</comment>
<evidence type="ECO:0000313" key="2">
    <source>
        <dbReference type="EMBL" id="KIU26580.1"/>
    </source>
</evidence>
<dbReference type="PANTHER" id="PTHR30441">
    <property type="entry name" value="DUF748 DOMAIN-CONTAINING PROTEIN"/>
    <property type="match status" value="1"/>
</dbReference>
<evidence type="ECO:0000259" key="1">
    <source>
        <dbReference type="Pfam" id="PF05170"/>
    </source>
</evidence>
<organism evidence="2 3">
    <name type="scientific">Sphingomonas melonis</name>
    <dbReference type="NCBI Taxonomy" id="152682"/>
    <lineage>
        <taxon>Bacteria</taxon>
        <taxon>Pseudomonadati</taxon>
        <taxon>Pseudomonadota</taxon>
        <taxon>Alphaproteobacteria</taxon>
        <taxon>Sphingomonadales</taxon>
        <taxon>Sphingomonadaceae</taxon>
        <taxon>Sphingomonas</taxon>
    </lineage>
</organism>
<dbReference type="PANTHER" id="PTHR30441:SF4">
    <property type="entry name" value="PROTEIN ASMA"/>
    <property type="match status" value="1"/>
</dbReference>
<name>A0A0D1M3U0_9SPHN</name>
<dbReference type="AlphaFoldDB" id="A0A0D1M3U0"/>
<dbReference type="PATRIC" id="fig|1549858.7.peg.3894"/>
<proteinExistence type="predicted"/>
<accession>A0A0D1M3U0</accession>
<sequence length="605" mass="63456">MPVLVAVPLVLLLVIAAFPYGVLKGVVADRLAKRFGRPVVIGAMDRVDAIGFTPTIRVRNVTIPQAGWAGTGNFLTLREALVTFPVWPLLTGTFRPRDIVAEGLQLALVRDANGRTNWSRPGEAESGGASSDLKGLTIRDATIRYRDDKRRRSAVVQVSSDAQGLRAKGNGTIRGVPVRIALDGASVAQPSPGPWPFTATIDGDRLSMRAKGSTDVPLDTDAMTLDVTARAADLRLIDAVIEAGLFGTQPLALTAHVRHDAPKWIVNDLKGTIGQSDIAGHVTVDKQDGRTKLDGAVTANRFDFSDLASDEGRAEAAARERAIGPHVVPDTRIDLSKIGETDGRISLRIARVVSRSGPTPVRALSTVLALDHKRLDVAPLTLVLADGTAKGSLRVDQRDGAPSPLLTVDMRLSGTRVAALPGTGGDFTGRIAARARLTGRGDTIRAAVGRSDGRIGFVVRDGTLPQRYAAALGFDAGRALLAGESERARLRCVIVGLKVTDGLGHAAPMIVDTSASQLRGTGTVRFPAERLDMRLTGAPKGDGLLRLPGAAFLTGTLSAPQIVVPAQVKSVGNVLKALGRAITGKQAPRAGDADCAALSARVLGS</sequence>
<dbReference type="EMBL" id="JXTP01000074">
    <property type="protein sequence ID" value="KIU26580.1"/>
    <property type="molecule type" value="Genomic_DNA"/>
</dbReference>
<gene>
    <name evidence="2" type="ORF">SR41_13750</name>
</gene>
<dbReference type="Pfam" id="PF05170">
    <property type="entry name" value="AsmA"/>
    <property type="match status" value="1"/>
</dbReference>
<reference evidence="2 3" key="1">
    <citation type="submission" date="2015-01" db="EMBL/GenBank/DDBJ databases">
        <title>Genome of Sphingomonas taxi strain 30a.</title>
        <authorList>
            <person name="Eevers N."/>
            <person name="Van Hamme J."/>
            <person name="Bottos E."/>
            <person name="Weyens N."/>
            <person name="Vangronsveld J."/>
        </authorList>
    </citation>
    <scope>NUCLEOTIDE SEQUENCE [LARGE SCALE GENOMIC DNA]</scope>
    <source>
        <strain evidence="2 3">30a</strain>
    </source>
</reference>
<dbReference type="InterPro" id="IPR007844">
    <property type="entry name" value="AsmA"/>
</dbReference>
<protein>
    <submittedName>
        <fullName evidence="2">AsmA family protein</fullName>
    </submittedName>
</protein>
<feature type="domain" description="AsmA" evidence="1">
    <location>
        <begin position="5"/>
        <end position="149"/>
    </location>
</feature>
<dbReference type="InterPro" id="IPR052894">
    <property type="entry name" value="AsmA-related"/>
</dbReference>
<dbReference type="Proteomes" id="UP000033203">
    <property type="component" value="Unassembled WGS sequence"/>
</dbReference>
<evidence type="ECO:0000313" key="3">
    <source>
        <dbReference type="Proteomes" id="UP000033203"/>
    </source>
</evidence>
<dbReference type="GO" id="GO:0090313">
    <property type="term" value="P:regulation of protein targeting to membrane"/>
    <property type="evidence" value="ECO:0007669"/>
    <property type="project" value="TreeGrafter"/>
</dbReference>
<dbReference type="GO" id="GO:0005886">
    <property type="term" value="C:plasma membrane"/>
    <property type="evidence" value="ECO:0007669"/>
    <property type="project" value="TreeGrafter"/>
</dbReference>